<name>A0A6C0K478_9ZZZZ</name>
<sequence length="242" mass="26730">MVAQINYYPTEADALANTNYITGSTYTVISAGGYNFWRIASTSTGTSSQSATYGVGSVLINDGTYRVYPAIPCFKEGTQILCLVNGQETYKSIETVKPGTLVKTSLDGYKPVALIASGSIQNPRESARIESRLYKCSPRDYPELTEDLYITGSHAILVDHLTPSERAQTSKILGRIFVTDRKYRLPACVDERAQPWNSAGHYPIWHLALEHTDPNMNYGIYANGLLVETCPISTLKSRSNLR</sequence>
<reference evidence="1" key="1">
    <citation type="journal article" date="2020" name="Nature">
        <title>Giant virus diversity and host interactions through global metagenomics.</title>
        <authorList>
            <person name="Schulz F."/>
            <person name="Roux S."/>
            <person name="Paez-Espino D."/>
            <person name="Jungbluth S."/>
            <person name="Walsh D.A."/>
            <person name="Denef V.J."/>
            <person name="McMahon K.D."/>
            <person name="Konstantinidis K.T."/>
            <person name="Eloe-Fadrosh E.A."/>
            <person name="Kyrpides N.C."/>
            <person name="Woyke T."/>
        </authorList>
    </citation>
    <scope>NUCLEOTIDE SEQUENCE</scope>
    <source>
        <strain evidence="1">GVMAG-S-1101165-84</strain>
    </source>
</reference>
<evidence type="ECO:0008006" key="2">
    <source>
        <dbReference type="Google" id="ProtNLM"/>
    </source>
</evidence>
<accession>A0A6C0K478</accession>
<dbReference type="EMBL" id="MN740778">
    <property type="protein sequence ID" value="QHU11028.1"/>
    <property type="molecule type" value="Genomic_DNA"/>
</dbReference>
<protein>
    <recommendedName>
        <fullName evidence="2">Hedgehog/Intein (Hint) domain-containing protein</fullName>
    </recommendedName>
</protein>
<dbReference type="AlphaFoldDB" id="A0A6C0K478"/>
<evidence type="ECO:0000313" key="1">
    <source>
        <dbReference type="EMBL" id="QHU11028.1"/>
    </source>
</evidence>
<proteinExistence type="predicted"/>
<organism evidence="1">
    <name type="scientific">viral metagenome</name>
    <dbReference type="NCBI Taxonomy" id="1070528"/>
    <lineage>
        <taxon>unclassified sequences</taxon>
        <taxon>metagenomes</taxon>
        <taxon>organismal metagenomes</taxon>
    </lineage>
</organism>